<dbReference type="Proteomes" id="UP000324632">
    <property type="component" value="Chromosome 19"/>
</dbReference>
<dbReference type="Pfam" id="PF14901">
    <property type="entry name" value="Jiv90"/>
    <property type="match status" value="1"/>
</dbReference>
<keyword evidence="4" id="KW-1185">Reference proteome</keyword>
<dbReference type="AlphaFoldDB" id="A0A5A9NFG6"/>
<evidence type="ECO:0000259" key="2">
    <source>
        <dbReference type="PROSITE" id="PS50076"/>
    </source>
</evidence>
<evidence type="ECO:0000313" key="4">
    <source>
        <dbReference type="Proteomes" id="UP000324632"/>
    </source>
</evidence>
<dbReference type="PROSITE" id="PS50076">
    <property type="entry name" value="DNAJ_2"/>
    <property type="match status" value="1"/>
</dbReference>
<comment type="caution">
    <text evidence="3">The sequence shown here is derived from an EMBL/GenBank/DDBJ whole genome shotgun (WGS) entry which is preliminary data.</text>
</comment>
<dbReference type="PRINTS" id="PR00625">
    <property type="entry name" value="JDOMAIN"/>
</dbReference>
<feature type="region of interest" description="Disordered" evidence="1">
    <location>
        <begin position="24"/>
        <end position="129"/>
    </location>
</feature>
<dbReference type="InterPro" id="IPR032843">
    <property type="entry name" value="Jiv"/>
</dbReference>
<feature type="region of interest" description="Disordered" evidence="1">
    <location>
        <begin position="505"/>
        <end position="532"/>
    </location>
</feature>
<dbReference type="SUPFAM" id="SSF46565">
    <property type="entry name" value="Chaperone J-domain"/>
    <property type="match status" value="1"/>
</dbReference>
<dbReference type="Pfam" id="PF00226">
    <property type="entry name" value="DnaJ"/>
    <property type="match status" value="1"/>
</dbReference>
<dbReference type="PANTHER" id="PTHR44665:SF1">
    <property type="entry name" value="DNAJ HOMOLOG SUBFAMILY C MEMBER 14"/>
    <property type="match status" value="1"/>
</dbReference>
<name>A0A5A9NFG6_9TELE</name>
<feature type="compositionally biased region" description="Polar residues" evidence="1">
    <location>
        <begin position="579"/>
        <end position="599"/>
    </location>
</feature>
<dbReference type="InterPro" id="IPR052317">
    <property type="entry name" value="Viral_replicn-host_int_reg"/>
</dbReference>
<proteinExistence type="predicted"/>
<accession>A0A5A9NFG6</accession>
<protein>
    <submittedName>
        <fullName evidence="3">DnaJ-like protein subfamily C member 14</fullName>
    </submittedName>
</protein>
<dbReference type="GO" id="GO:0050780">
    <property type="term" value="F:dopamine receptor binding"/>
    <property type="evidence" value="ECO:0007669"/>
    <property type="project" value="TreeGrafter"/>
</dbReference>
<gene>
    <name evidence="3" type="ORF">E1301_Tti018748</name>
</gene>
<evidence type="ECO:0000256" key="1">
    <source>
        <dbReference type="SAM" id="MobiDB-lite"/>
    </source>
</evidence>
<evidence type="ECO:0000313" key="3">
    <source>
        <dbReference type="EMBL" id="KAA0708078.1"/>
    </source>
</evidence>
<feature type="domain" description="J" evidence="2">
    <location>
        <begin position="329"/>
        <end position="393"/>
    </location>
</feature>
<dbReference type="Gene3D" id="1.10.287.110">
    <property type="entry name" value="DnaJ domain"/>
    <property type="match status" value="1"/>
</dbReference>
<feature type="compositionally biased region" description="Basic and acidic residues" evidence="1">
    <location>
        <begin position="52"/>
        <end position="69"/>
    </location>
</feature>
<feature type="compositionally biased region" description="Basic residues" evidence="1">
    <location>
        <begin position="605"/>
        <end position="618"/>
    </location>
</feature>
<feature type="region of interest" description="Disordered" evidence="1">
    <location>
        <begin position="562"/>
        <end position="618"/>
    </location>
</feature>
<dbReference type="InterPro" id="IPR001623">
    <property type="entry name" value="DnaJ_domain"/>
</dbReference>
<sequence>MNEMADMAVDWDTVAETVHIEQPAVSLVNSSDGDDGHVKVSPGSECENGSELPHEHLDDMEAEESKEQNENNSTTEDLNDDQEENHDKDRLKEKKLEKEPSMDGESKSRNAGSGKKGKPKRSGSGQGLCDQTALLTSPFSMSQKSFLSSSGPNRHKQVRKRNHYMHNHGRTRQRNGLQLVVTCRDFVAESISPWCISCVHMIVELIISLTHRCGIAVESSGIALYEFGAHLFWKFTDVPGMTEDLRRILDLSRHLTVALLERVSRTAGLAQQSLVSGMRTLSVAVCRTSQIMSRVLVRLAGERGRKWWLSLQCSRLFRKVSEIPEEDLDPFSVLGVDIHATESELKRAYRQLAIQIHPDKNKHPGADEAFKVLRAAWDIVSNPETRREYELKRMATTELSKSMNDFLAKLQDDLKEAMNTMMCTKCEGKHKRFEMEREASEARFCAECKKWHSAEEGDLWAESSMLGLRITYFAFMDGKVFDITEWAGCQRIGISPDTHRVPYHISFGSKGSSSATRHRSPPDHPGGGAPADLQDFFSSFFQGGVPNNVSANGGFFSEGTPSNQGFRAAAGTAGMFSGSPPQTGFFSSATQRSEPNENWTEGGKAPRRRKKVRKPFQH</sequence>
<dbReference type="PANTHER" id="PTHR44665">
    <property type="entry name" value="DNAJ HOMOLOG SUBFAMILY C MEMBER 14"/>
    <property type="match status" value="1"/>
</dbReference>
<dbReference type="InterPro" id="IPR036869">
    <property type="entry name" value="J_dom_sf"/>
</dbReference>
<dbReference type="SMART" id="SM00271">
    <property type="entry name" value="DnaJ"/>
    <property type="match status" value="1"/>
</dbReference>
<organism evidence="3 4">
    <name type="scientific">Triplophysa tibetana</name>
    <dbReference type="NCBI Taxonomy" id="1572043"/>
    <lineage>
        <taxon>Eukaryota</taxon>
        <taxon>Metazoa</taxon>
        <taxon>Chordata</taxon>
        <taxon>Craniata</taxon>
        <taxon>Vertebrata</taxon>
        <taxon>Euteleostomi</taxon>
        <taxon>Actinopterygii</taxon>
        <taxon>Neopterygii</taxon>
        <taxon>Teleostei</taxon>
        <taxon>Ostariophysi</taxon>
        <taxon>Cypriniformes</taxon>
        <taxon>Nemacheilidae</taxon>
        <taxon>Triplophysa</taxon>
    </lineage>
</organism>
<reference evidence="3 4" key="1">
    <citation type="journal article" date="2019" name="Mol. Ecol. Resour.">
        <title>Chromosome-level genome assembly of Triplophysa tibetana, a fish adapted to the harsh high-altitude environment of the Tibetan Plateau.</title>
        <authorList>
            <person name="Yang X."/>
            <person name="Liu H."/>
            <person name="Ma Z."/>
            <person name="Zou Y."/>
            <person name="Zou M."/>
            <person name="Mao Y."/>
            <person name="Li X."/>
            <person name="Wang H."/>
            <person name="Chen T."/>
            <person name="Wang W."/>
            <person name="Yang R."/>
        </authorList>
    </citation>
    <scope>NUCLEOTIDE SEQUENCE [LARGE SCALE GENOMIC DNA]</scope>
    <source>
        <strain evidence="3">TTIB1903HZAU</strain>
        <tissue evidence="3">Muscle</tissue>
    </source>
</reference>
<feature type="compositionally biased region" description="Basic and acidic residues" evidence="1">
    <location>
        <begin position="85"/>
        <end position="108"/>
    </location>
</feature>
<dbReference type="EMBL" id="SOYY01000019">
    <property type="protein sequence ID" value="KAA0708078.1"/>
    <property type="molecule type" value="Genomic_DNA"/>
</dbReference>
<dbReference type="CDD" id="cd06257">
    <property type="entry name" value="DnaJ"/>
    <property type="match status" value="1"/>
</dbReference>